<feature type="compositionally biased region" description="Basic and acidic residues" evidence="8">
    <location>
        <begin position="272"/>
        <end position="281"/>
    </location>
</feature>
<dbReference type="RefSeq" id="WP_158028927.1">
    <property type="nucleotide sequence ID" value="NZ_BMHG01000001.1"/>
</dbReference>
<dbReference type="EMBL" id="WBJY01000001">
    <property type="protein sequence ID" value="KAB1650342.1"/>
    <property type="molecule type" value="Genomic_DNA"/>
</dbReference>
<evidence type="ECO:0000256" key="5">
    <source>
        <dbReference type="ARBA" id="ARBA00022692"/>
    </source>
</evidence>
<name>A0A6H9WHE2_9MICO</name>
<keyword evidence="3" id="KW-0813">Transport</keyword>
<keyword evidence="7 9" id="KW-0472">Membrane</keyword>
<keyword evidence="6 9" id="KW-1133">Transmembrane helix</keyword>
<feature type="transmembrane region" description="Helical" evidence="9">
    <location>
        <begin position="210"/>
        <end position="226"/>
    </location>
</feature>
<keyword evidence="4" id="KW-1003">Cell membrane</keyword>
<dbReference type="Proteomes" id="UP000431744">
    <property type="component" value="Unassembled WGS sequence"/>
</dbReference>
<feature type="region of interest" description="Disordered" evidence="8">
    <location>
        <begin position="1"/>
        <end position="25"/>
    </location>
</feature>
<keyword evidence="11" id="KW-1185">Reference proteome</keyword>
<evidence type="ECO:0000256" key="4">
    <source>
        <dbReference type="ARBA" id="ARBA00022475"/>
    </source>
</evidence>
<reference evidence="10 11" key="1">
    <citation type="submission" date="2019-09" db="EMBL/GenBank/DDBJ databases">
        <title>Phylogeny of genus Pseudoclavibacter and closely related genus.</title>
        <authorList>
            <person name="Li Y."/>
        </authorList>
    </citation>
    <scope>NUCLEOTIDE SEQUENCE [LARGE SCALE GENOMIC DNA]</scope>
    <source>
        <strain evidence="10 11">EGI 60007</strain>
    </source>
</reference>
<feature type="transmembrane region" description="Helical" evidence="9">
    <location>
        <begin position="41"/>
        <end position="61"/>
    </location>
</feature>
<organism evidence="10 11">
    <name type="scientific">Pseudoclavibacter endophyticus</name>
    <dbReference type="NCBI Taxonomy" id="1778590"/>
    <lineage>
        <taxon>Bacteria</taxon>
        <taxon>Bacillati</taxon>
        <taxon>Actinomycetota</taxon>
        <taxon>Actinomycetes</taxon>
        <taxon>Micrococcales</taxon>
        <taxon>Microbacteriaceae</taxon>
        <taxon>Pseudoclavibacter</taxon>
    </lineage>
</organism>
<keyword evidence="5 9" id="KW-0812">Transmembrane</keyword>
<evidence type="ECO:0000313" key="11">
    <source>
        <dbReference type="Proteomes" id="UP000431744"/>
    </source>
</evidence>
<comment type="caution">
    <text evidence="10">The sequence shown here is derived from an EMBL/GenBank/DDBJ whole genome shotgun (WGS) entry which is preliminary data.</text>
</comment>
<accession>A0A6H9WHE2</accession>
<comment type="subcellular location">
    <subcellularLocation>
        <location evidence="1">Cell membrane</location>
        <topology evidence="1">Multi-pass membrane protein</topology>
    </subcellularLocation>
</comment>
<evidence type="ECO:0000256" key="1">
    <source>
        <dbReference type="ARBA" id="ARBA00004651"/>
    </source>
</evidence>
<protein>
    <submittedName>
        <fullName evidence="10">AzlC family ABC transporter permease</fullName>
    </submittedName>
</protein>
<feature type="transmembrane region" description="Helical" evidence="9">
    <location>
        <begin position="232"/>
        <end position="250"/>
    </location>
</feature>
<dbReference type="AlphaFoldDB" id="A0A6H9WHE2"/>
<feature type="transmembrane region" description="Helical" evidence="9">
    <location>
        <begin position="161"/>
        <end position="178"/>
    </location>
</feature>
<dbReference type="GO" id="GO:1903785">
    <property type="term" value="P:L-valine transmembrane transport"/>
    <property type="evidence" value="ECO:0007669"/>
    <property type="project" value="TreeGrafter"/>
</dbReference>
<dbReference type="OrthoDB" id="3181706at2"/>
<dbReference type="Pfam" id="PF03591">
    <property type="entry name" value="AzlC"/>
    <property type="match status" value="1"/>
</dbReference>
<feature type="transmembrane region" description="Helical" evidence="9">
    <location>
        <begin position="184"/>
        <end position="203"/>
    </location>
</feature>
<dbReference type="PANTHER" id="PTHR34979">
    <property type="entry name" value="INNER MEMBRANE PROTEIN YGAZ"/>
    <property type="match status" value="1"/>
</dbReference>
<feature type="region of interest" description="Disordered" evidence="8">
    <location>
        <begin position="257"/>
        <end position="281"/>
    </location>
</feature>
<evidence type="ECO:0000256" key="6">
    <source>
        <dbReference type="ARBA" id="ARBA00022989"/>
    </source>
</evidence>
<dbReference type="InterPro" id="IPR011606">
    <property type="entry name" value="Brnchd-chn_aa_trnsp_permease"/>
</dbReference>
<evidence type="ECO:0000256" key="2">
    <source>
        <dbReference type="ARBA" id="ARBA00010735"/>
    </source>
</evidence>
<gene>
    <name evidence="10" type="ORF">F8O04_09210</name>
</gene>
<dbReference type="PANTHER" id="PTHR34979:SF1">
    <property type="entry name" value="INNER MEMBRANE PROTEIN YGAZ"/>
    <property type="match status" value="1"/>
</dbReference>
<comment type="similarity">
    <text evidence="2">Belongs to the AzlC family.</text>
</comment>
<sequence>MTDSTGPQAVVNAPDAPTGASAHATGAPGGVWREVGAGIRVVLPACVGVIPLGLAFGVLVVHTGFDWWWGPVTAAFVFAGSLEFLLIGLIAATAPLAQIAVTAAMVNFRHAFYALTFPLHRVRGAGWKAYSTFALTDEAYALTATPDAAGWSRAKILGIQAGFHVGWVGTVAAGGLVGTVIPDWIIGLDFAVTALFTVLAIEAFKVRRSLPLPVLALMCAVVAALISRENMLMIGLAMFTAALVVSYVVGKARRSRTGAPVDAAGGPGEAGGPDRGEDARA</sequence>
<dbReference type="GO" id="GO:0005886">
    <property type="term" value="C:plasma membrane"/>
    <property type="evidence" value="ECO:0007669"/>
    <property type="project" value="UniProtKB-SubCell"/>
</dbReference>
<evidence type="ECO:0000256" key="7">
    <source>
        <dbReference type="ARBA" id="ARBA00023136"/>
    </source>
</evidence>
<evidence type="ECO:0000256" key="8">
    <source>
        <dbReference type="SAM" id="MobiDB-lite"/>
    </source>
</evidence>
<evidence type="ECO:0000313" key="10">
    <source>
        <dbReference type="EMBL" id="KAB1650342.1"/>
    </source>
</evidence>
<proteinExistence type="inferred from homology"/>
<evidence type="ECO:0000256" key="3">
    <source>
        <dbReference type="ARBA" id="ARBA00022448"/>
    </source>
</evidence>
<evidence type="ECO:0000256" key="9">
    <source>
        <dbReference type="SAM" id="Phobius"/>
    </source>
</evidence>